<feature type="compositionally biased region" description="Low complexity" evidence="1">
    <location>
        <begin position="183"/>
        <end position="194"/>
    </location>
</feature>
<dbReference type="AlphaFoldDB" id="A0A9W8M1Q4"/>
<feature type="compositionally biased region" description="Low complexity" evidence="1">
    <location>
        <begin position="97"/>
        <end position="115"/>
    </location>
</feature>
<keyword evidence="4" id="KW-1185">Reference proteome</keyword>
<dbReference type="Proteomes" id="UP001139887">
    <property type="component" value="Unassembled WGS sequence"/>
</dbReference>
<proteinExistence type="predicted"/>
<feature type="chain" id="PRO_5040887697" evidence="2">
    <location>
        <begin position="19"/>
        <end position="206"/>
    </location>
</feature>
<feature type="signal peptide" evidence="2">
    <location>
        <begin position="1"/>
        <end position="18"/>
    </location>
</feature>
<reference evidence="3" key="1">
    <citation type="submission" date="2022-07" db="EMBL/GenBank/DDBJ databases">
        <title>Phylogenomic reconstructions and comparative analyses of Kickxellomycotina fungi.</title>
        <authorList>
            <person name="Reynolds N.K."/>
            <person name="Stajich J.E."/>
            <person name="Barry K."/>
            <person name="Grigoriev I.V."/>
            <person name="Crous P."/>
            <person name="Smith M.E."/>
        </authorList>
    </citation>
    <scope>NUCLEOTIDE SEQUENCE</scope>
    <source>
        <strain evidence="3">NRRL 1566</strain>
    </source>
</reference>
<gene>
    <name evidence="3" type="ORF">IWW36_001791</name>
</gene>
<evidence type="ECO:0000313" key="3">
    <source>
        <dbReference type="EMBL" id="KAJ2850610.1"/>
    </source>
</evidence>
<evidence type="ECO:0000256" key="1">
    <source>
        <dbReference type="SAM" id="MobiDB-lite"/>
    </source>
</evidence>
<keyword evidence="2" id="KW-0732">Signal</keyword>
<accession>A0A9W8M1Q4</accession>
<dbReference type="OrthoDB" id="5358886at2759"/>
<feature type="region of interest" description="Disordered" evidence="1">
    <location>
        <begin position="97"/>
        <end position="194"/>
    </location>
</feature>
<comment type="caution">
    <text evidence="3">The sequence shown here is derived from an EMBL/GenBank/DDBJ whole genome shotgun (WGS) entry which is preliminary data.</text>
</comment>
<evidence type="ECO:0000256" key="2">
    <source>
        <dbReference type="SAM" id="SignalP"/>
    </source>
</evidence>
<sequence length="206" mass="21888">MKITCAASVALLASQVTAFDIIRASSLNCREKPTTKSDVVKIYSLGDDVDIVCQIEGQKQMGSKVWDKTQDGCYVLDYYLYTGFSYMFKPLCTDSSESASSSSSSNTEHNSSSKSSDNEEGGPKSTDSSDDASESIDDSSEPSASEKSSDDIDNDDDNSELGPNDSDLEESNSDNTESDDTETTSSASALTKGSLLLAIASIAAMF</sequence>
<evidence type="ECO:0000313" key="4">
    <source>
        <dbReference type="Proteomes" id="UP001139887"/>
    </source>
</evidence>
<organism evidence="3 4">
    <name type="scientific">Coemansia brasiliensis</name>
    <dbReference type="NCBI Taxonomy" id="2650707"/>
    <lineage>
        <taxon>Eukaryota</taxon>
        <taxon>Fungi</taxon>
        <taxon>Fungi incertae sedis</taxon>
        <taxon>Zoopagomycota</taxon>
        <taxon>Kickxellomycotina</taxon>
        <taxon>Kickxellomycetes</taxon>
        <taxon>Kickxellales</taxon>
        <taxon>Kickxellaceae</taxon>
        <taxon>Coemansia</taxon>
    </lineage>
</organism>
<dbReference type="EMBL" id="JANBUW010000028">
    <property type="protein sequence ID" value="KAJ2850610.1"/>
    <property type="molecule type" value="Genomic_DNA"/>
</dbReference>
<feature type="compositionally biased region" description="Acidic residues" evidence="1">
    <location>
        <begin position="166"/>
        <end position="182"/>
    </location>
</feature>
<protein>
    <submittedName>
        <fullName evidence="3">Uncharacterized protein</fullName>
    </submittedName>
</protein>
<name>A0A9W8M1Q4_9FUNG</name>
<feature type="compositionally biased region" description="Acidic residues" evidence="1">
    <location>
        <begin position="128"/>
        <end position="140"/>
    </location>
</feature>